<keyword evidence="3 6" id="KW-0812">Transmembrane</keyword>
<evidence type="ECO:0000256" key="5">
    <source>
        <dbReference type="ARBA" id="ARBA00023136"/>
    </source>
</evidence>
<evidence type="ECO:0000256" key="2">
    <source>
        <dbReference type="ARBA" id="ARBA00010199"/>
    </source>
</evidence>
<gene>
    <name evidence="7" type="ORF">HCJ96_11960</name>
</gene>
<keyword evidence="5 6" id="KW-0472">Membrane</keyword>
<dbReference type="NCBIfam" id="TIGR00797">
    <property type="entry name" value="matE"/>
    <property type="match status" value="1"/>
</dbReference>
<name>A0ABX1R6J2_9ALTE</name>
<feature type="transmembrane region" description="Helical" evidence="6">
    <location>
        <begin position="184"/>
        <end position="202"/>
    </location>
</feature>
<evidence type="ECO:0000256" key="3">
    <source>
        <dbReference type="ARBA" id="ARBA00022692"/>
    </source>
</evidence>
<dbReference type="CDD" id="cd13136">
    <property type="entry name" value="MATE_DinF_like"/>
    <property type="match status" value="1"/>
</dbReference>
<dbReference type="InterPro" id="IPR002528">
    <property type="entry name" value="MATE_fam"/>
</dbReference>
<feature type="transmembrane region" description="Helical" evidence="6">
    <location>
        <begin position="80"/>
        <end position="103"/>
    </location>
</feature>
<dbReference type="EMBL" id="JAATNW010000006">
    <property type="protein sequence ID" value="NMH60742.1"/>
    <property type="molecule type" value="Genomic_DNA"/>
</dbReference>
<feature type="transmembrane region" description="Helical" evidence="6">
    <location>
        <begin position="26"/>
        <end position="48"/>
    </location>
</feature>
<dbReference type="PANTHER" id="PTHR42893:SF46">
    <property type="entry name" value="PROTEIN DETOXIFICATION 44, CHLOROPLASTIC"/>
    <property type="match status" value="1"/>
</dbReference>
<protein>
    <submittedName>
        <fullName evidence="7">MATE family efflux transporter</fullName>
    </submittedName>
</protein>
<evidence type="ECO:0000313" key="8">
    <source>
        <dbReference type="Proteomes" id="UP000709336"/>
    </source>
</evidence>
<feature type="transmembrane region" description="Helical" evidence="6">
    <location>
        <begin position="254"/>
        <end position="277"/>
    </location>
</feature>
<feature type="transmembrane region" description="Helical" evidence="6">
    <location>
        <begin position="297"/>
        <end position="315"/>
    </location>
</feature>
<accession>A0ABX1R6J2</accession>
<dbReference type="Pfam" id="PF01554">
    <property type="entry name" value="MatE"/>
    <property type="match status" value="2"/>
</dbReference>
<evidence type="ECO:0000256" key="6">
    <source>
        <dbReference type="SAM" id="Phobius"/>
    </source>
</evidence>
<organism evidence="7 8">
    <name type="scientific">Alteromonas ponticola</name>
    <dbReference type="NCBI Taxonomy" id="2720613"/>
    <lineage>
        <taxon>Bacteria</taxon>
        <taxon>Pseudomonadati</taxon>
        <taxon>Pseudomonadota</taxon>
        <taxon>Gammaproteobacteria</taxon>
        <taxon>Alteromonadales</taxon>
        <taxon>Alteromonadaceae</taxon>
        <taxon>Alteromonas/Salinimonas group</taxon>
        <taxon>Alteromonas</taxon>
    </lineage>
</organism>
<evidence type="ECO:0000256" key="1">
    <source>
        <dbReference type="ARBA" id="ARBA00004141"/>
    </source>
</evidence>
<proteinExistence type="inferred from homology"/>
<reference evidence="7 8" key="1">
    <citation type="submission" date="2020-03" db="EMBL/GenBank/DDBJ databases">
        <title>Alteromonas ponticola sp. nov., isolated from seawater.</title>
        <authorList>
            <person name="Yoon J.-H."/>
            <person name="Kim Y.-O."/>
        </authorList>
    </citation>
    <scope>NUCLEOTIDE SEQUENCE [LARGE SCALE GENOMIC DNA]</scope>
    <source>
        <strain evidence="7 8">MYP5</strain>
    </source>
</reference>
<dbReference type="Proteomes" id="UP000709336">
    <property type="component" value="Unassembled WGS sequence"/>
</dbReference>
<feature type="transmembrane region" description="Helical" evidence="6">
    <location>
        <begin position="115"/>
        <end position="138"/>
    </location>
</feature>
<keyword evidence="8" id="KW-1185">Reference proteome</keyword>
<feature type="transmembrane region" description="Helical" evidence="6">
    <location>
        <begin position="223"/>
        <end position="242"/>
    </location>
</feature>
<evidence type="ECO:0000256" key="4">
    <source>
        <dbReference type="ARBA" id="ARBA00022989"/>
    </source>
</evidence>
<comment type="similarity">
    <text evidence="2">Belongs to the multi antimicrobial extrusion (MATE) (TC 2.A.66.1) family.</text>
</comment>
<dbReference type="RefSeq" id="WP_169211522.1">
    <property type="nucleotide sequence ID" value="NZ_JAATNW010000006.1"/>
</dbReference>
<keyword evidence="4 6" id="KW-1133">Transmembrane helix</keyword>
<dbReference type="PANTHER" id="PTHR42893">
    <property type="entry name" value="PROTEIN DETOXIFICATION 44, CHLOROPLASTIC-RELATED"/>
    <property type="match status" value="1"/>
</dbReference>
<sequence length="427" mass="46480">MILANITTPLLGLVDTAVMGHMDSSAMLAGASIGALILTQIYWVCGFLRMSTTGLSAQAKGDSQNAALQSTRVLWQGGTVALILGLVLFVLQVPILNIGLLLADPSVAVSTHTSAYFSVRIWGAPAALMNMVMIGWLVGQQRTKAVMLIQIVGNMLNVALDLLFVLVFDWSVAGVAAASVVAEYTMMLMSLAVAFPLCKAVAPQREWFGKAARKAILALNSNILFRNLILQLCLAFLTFQGARYGQTAAAVNAILMQFFVLIALGLDGVAYAVEALVGEAKGAKQPQQIKATSLRGLFWSSLFALLYALFFYLGGPTIIGQLTDIKELQQAAMGYLPLMVWLPLVGHWCFLFDGVFVGLTRAKAMRNTMLLSALVYFPTWYIFKDTGNEALWYALLAFLLTRGITLGGYFIWLNYQNWQPHSPQEAK</sequence>
<comment type="subcellular location">
    <subcellularLocation>
        <location evidence="1">Membrane</location>
        <topology evidence="1">Multi-pass membrane protein</topology>
    </subcellularLocation>
</comment>
<feature type="transmembrane region" description="Helical" evidence="6">
    <location>
        <begin position="390"/>
        <end position="412"/>
    </location>
</feature>
<feature type="transmembrane region" description="Helical" evidence="6">
    <location>
        <begin position="335"/>
        <end position="356"/>
    </location>
</feature>
<evidence type="ECO:0000313" key="7">
    <source>
        <dbReference type="EMBL" id="NMH60742.1"/>
    </source>
</evidence>
<dbReference type="InterPro" id="IPR044644">
    <property type="entry name" value="DinF-like"/>
</dbReference>
<comment type="caution">
    <text evidence="7">The sequence shown here is derived from an EMBL/GenBank/DDBJ whole genome shotgun (WGS) entry which is preliminary data.</text>
</comment>